<dbReference type="Pfam" id="PF00581">
    <property type="entry name" value="Rhodanese"/>
    <property type="match status" value="1"/>
</dbReference>
<dbReference type="PANTHER" id="PTHR44542">
    <property type="entry name" value="THIOSULFATE SULFURTRANSFERASE 18"/>
    <property type="match status" value="1"/>
</dbReference>
<keyword evidence="3" id="KW-1185">Reference proteome</keyword>
<dbReference type="HOGENOM" id="CLU_089574_3_3_1"/>
<dbReference type="InterPro" id="IPR036873">
    <property type="entry name" value="Rhodanese-like_dom_sf"/>
</dbReference>
<evidence type="ECO:0000313" key="3">
    <source>
        <dbReference type="Proteomes" id="UP000007015"/>
    </source>
</evidence>
<dbReference type="Gramene" id="BGIOSGA007568-TA">
    <property type="protein sequence ID" value="BGIOSGA007568-PA"/>
    <property type="gene ID" value="BGIOSGA007568"/>
</dbReference>
<sequence length="168" mass="18785">MTRTQQHRKLDKAFQRSHPFQGWRRAVNRDTTSSSMASAAMSSNKKELEALPIVDAGEVRELMSSGHHYLDVRLGKDFDKAHADGARNISYYLSVTPSGKEKNPHFVDEVASLFGKDEHLIVACNTGVRSRLATKDLLDAGFKNVRNLKGGYQSFLRSESQQPAAHQQ</sequence>
<dbReference type="PANTHER" id="PTHR44542:SF14">
    <property type="entry name" value="PROTEIN HIGH ARSENIC CONTENT 1, MITOCHONDRIAL-RELATED"/>
    <property type="match status" value="1"/>
</dbReference>
<dbReference type="GO" id="GO:0003824">
    <property type="term" value="F:catalytic activity"/>
    <property type="evidence" value="ECO:0007669"/>
    <property type="project" value="InterPro"/>
</dbReference>
<protein>
    <recommendedName>
        <fullName evidence="1">Rhodanese domain-containing protein</fullName>
    </recommendedName>
</protein>
<dbReference type="Gene3D" id="3.40.250.10">
    <property type="entry name" value="Rhodanese-like domain"/>
    <property type="match status" value="1"/>
</dbReference>
<dbReference type="InterPro" id="IPR001763">
    <property type="entry name" value="Rhodanese-like_dom"/>
</dbReference>
<evidence type="ECO:0000259" key="1">
    <source>
        <dbReference type="PROSITE" id="PS50206"/>
    </source>
</evidence>
<feature type="domain" description="Rhodanese" evidence="1">
    <location>
        <begin position="63"/>
        <end position="160"/>
    </location>
</feature>
<dbReference type="SUPFAM" id="SSF52821">
    <property type="entry name" value="Rhodanese/Cell cycle control phosphatase"/>
    <property type="match status" value="1"/>
</dbReference>
<dbReference type="EMBL" id="CM000127">
    <property type="protein sequence ID" value="EAY84547.1"/>
    <property type="molecule type" value="Genomic_DNA"/>
</dbReference>
<dbReference type="AlphaFoldDB" id="A2X137"/>
<dbReference type="Proteomes" id="UP000007015">
    <property type="component" value="Chromosome 2"/>
</dbReference>
<dbReference type="SMR" id="A2X137"/>
<dbReference type="OMA" id="NIAYFIM"/>
<dbReference type="PROSITE" id="PS50206">
    <property type="entry name" value="RHODANESE_3"/>
    <property type="match status" value="1"/>
</dbReference>
<dbReference type="STRING" id="39946.A2X137"/>
<organism evidence="2 3">
    <name type="scientific">Oryza sativa subsp. indica</name>
    <name type="common">Rice</name>
    <dbReference type="NCBI Taxonomy" id="39946"/>
    <lineage>
        <taxon>Eukaryota</taxon>
        <taxon>Viridiplantae</taxon>
        <taxon>Streptophyta</taxon>
        <taxon>Embryophyta</taxon>
        <taxon>Tracheophyta</taxon>
        <taxon>Spermatophyta</taxon>
        <taxon>Magnoliopsida</taxon>
        <taxon>Liliopsida</taxon>
        <taxon>Poales</taxon>
        <taxon>Poaceae</taxon>
        <taxon>BOP clade</taxon>
        <taxon>Oryzoideae</taxon>
        <taxon>Oryzeae</taxon>
        <taxon>Oryzinae</taxon>
        <taxon>Oryza</taxon>
        <taxon>Oryza sativa</taxon>
    </lineage>
</organism>
<proteinExistence type="predicted"/>
<dbReference type="CDD" id="cd00158">
    <property type="entry name" value="RHOD"/>
    <property type="match status" value="1"/>
</dbReference>
<evidence type="ECO:0000313" key="2">
    <source>
        <dbReference type="EMBL" id="EAY84547.1"/>
    </source>
</evidence>
<name>A2X137_ORYSI</name>
<gene>
    <name evidence="2" type="ORF">OsI_05918</name>
</gene>
<accession>A2X137</accession>
<dbReference type="InterPro" id="IPR044684">
    <property type="entry name" value="STR17/STR18/HARC1-like"/>
</dbReference>
<dbReference type="SMART" id="SM00450">
    <property type="entry name" value="RHOD"/>
    <property type="match status" value="1"/>
</dbReference>
<reference evidence="2 3" key="1">
    <citation type="journal article" date="2005" name="PLoS Biol.">
        <title>The genomes of Oryza sativa: a history of duplications.</title>
        <authorList>
            <person name="Yu J."/>
            <person name="Wang J."/>
            <person name="Lin W."/>
            <person name="Li S."/>
            <person name="Li H."/>
            <person name="Zhou J."/>
            <person name="Ni P."/>
            <person name="Dong W."/>
            <person name="Hu S."/>
            <person name="Zeng C."/>
            <person name="Zhang J."/>
            <person name="Zhang Y."/>
            <person name="Li R."/>
            <person name="Xu Z."/>
            <person name="Li S."/>
            <person name="Li X."/>
            <person name="Zheng H."/>
            <person name="Cong L."/>
            <person name="Lin L."/>
            <person name="Yin J."/>
            <person name="Geng J."/>
            <person name="Li G."/>
            <person name="Shi J."/>
            <person name="Liu J."/>
            <person name="Lv H."/>
            <person name="Li J."/>
            <person name="Wang J."/>
            <person name="Deng Y."/>
            <person name="Ran L."/>
            <person name="Shi X."/>
            <person name="Wang X."/>
            <person name="Wu Q."/>
            <person name="Li C."/>
            <person name="Ren X."/>
            <person name="Wang J."/>
            <person name="Wang X."/>
            <person name="Li D."/>
            <person name="Liu D."/>
            <person name="Zhang X."/>
            <person name="Ji Z."/>
            <person name="Zhao W."/>
            <person name="Sun Y."/>
            <person name="Zhang Z."/>
            <person name="Bao J."/>
            <person name="Han Y."/>
            <person name="Dong L."/>
            <person name="Ji J."/>
            <person name="Chen P."/>
            <person name="Wu S."/>
            <person name="Liu J."/>
            <person name="Xiao Y."/>
            <person name="Bu D."/>
            <person name="Tan J."/>
            <person name="Yang L."/>
            <person name="Ye C."/>
            <person name="Zhang J."/>
            <person name="Xu J."/>
            <person name="Zhou Y."/>
            <person name="Yu Y."/>
            <person name="Zhang B."/>
            <person name="Zhuang S."/>
            <person name="Wei H."/>
            <person name="Liu B."/>
            <person name="Lei M."/>
            <person name="Yu H."/>
            <person name="Li Y."/>
            <person name="Xu H."/>
            <person name="Wei S."/>
            <person name="He X."/>
            <person name="Fang L."/>
            <person name="Zhang Z."/>
            <person name="Zhang Y."/>
            <person name="Huang X."/>
            <person name="Su Z."/>
            <person name="Tong W."/>
            <person name="Li J."/>
            <person name="Tong Z."/>
            <person name="Li S."/>
            <person name="Ye J."/>
            <person name="Wang L."/>
            <person name="Fang L."/>
            <person name="Lei T."/>
            <person name="Chen C."/>
            <person name="Chen H."/>
            <person name="Xu Z."/>
            <person name="Li H."/>
            <person name="Huang H."/>
            <person name="Zhang F."/>
            <person name="Xu H."/>
            <person name="Li N."/>
            <person name="Zhao C."/>
            <person name="Li S."/>
            <person name="Dong L."/>
            <person name="Huang Y."/>
            <person name="Li L."/>
            <person name="Xi Y."/>
            <person name="Qi Q."/>
            <person name="Li W."/>
            <person name="Zhang B."/>
            <person name="Hu W."/>
            <person name="Zhang Y."/>
            <person name="Tian X."/>
            <person name="Jiao Y."/>
            <person name="Liang X."/>
            <person name="Jin J."/>
            <person name="Gao L."/>
            <person name="Zheng W."/>
            <person name="Hao B."/>
            <person name="Liu S."/>
            <person name="Wang W."/>
            <person name="Yuan L."/>
            <person name="Cao M."/>
            <person name="McDermott J."/>
            <person name="Samudrala R."/>
            <person name="Wang J."/>
            <person name="Wong G.K."/>
            <person name="Yang H."/>
        </authorList>
    </citation>
    <scope>NUCLEOTIDE SEQUENCE [LARGE SCALE GENOMIC DNA]</scope>
    <source>
        <strain evidence="3">cv. 93-11</strain>
    </source>
</reference>